<dbReference type="EMBL" id="QNUG01000001">
    <property type="protein sequence ID" value="REC73254.1"/>
    <property type="molecule type" value="Genomic_DNA"/>
</dbReference>
<dbReference type="Gene3D" id="2.160.10.10">
    <property type="entry name" value="Hexapeptide repeat proteins"/>
    <property type="match status" value="1"/>
</dbReference>
<dbReference type="Pfam" id="PF00132">
    <property type="entry name" value="Hexapep"/>
    <property type="match status" value="1"/>
</dbReference>
<evidence type="ECO:0000313" key="2">
    <source>
        <dbReference type="Proteomes" id="UP000256326"/>
    </source>
</evidence>
<dbReference type="InterPro" id="IPR051159">
    <property type="entry name" value="Hexapeptide_acetyltransf"/>
</dbReference>
<organism evidence="1 2">
    <name type="scientific">Epilithonimonas hispanica</name>
    <dbReference type="NCBI Taxonomy" id="358687"/>
    <lineage>
        <taxon>Bacteria</taxon>
        <taxon>Pseudomonadati</taxon>
        <taxon>Bacteroidota</taxon>
        <taxon>Flavobacteriia</taxon>
        <taxon>Flavobacteriales</taxon>
        <taxon>Weeksellaceae</taxon>
        <taxon>Chryseobacterium group</taxon>
        <taxon>Epilithonimonas</taxon>
    </lineage>
</organism>
<sequence>MTFLKVLFRLNCFFKLILFKLIYGDKISFGRNVTFRKQFSLVIDGKNAKVNIGDNVFFNNFCTIAAMENITIGKNTIFGENVKIYDHNHLYKDINIPIKNQGYSTSKIIIGENCWIASNVMILKGVTIGNHVVIGAGNTVYKDVPDNSVLLSKHDQILKSIL</sequence>
<keyword evidence="1" id="KW-0808">Transferase</keyword>
<protein>
    <submittedName>
        <fullName evidence="1">Acyltransferase</fullName>
    </submittedName>
</protein>
<dbReference type="InterPro" id="IPR011004">
    <property type="entry name" value="Trimer_LpxA-like_sf"/>
</dbReference>
<dbReference type="Proteomes" id="UP000256326">
    <property type="component" value="Unassembled WGS sequence"/>
</dbReference>
<dbReference type="AlphaFoldDB" id="A0A3D9D5J7"/>
<name>A0A3D9D5J7_9FLAO</name>
<dbReference type="RefSeq" id="WP_116031579.1">
    <property type="nucleotide sequence ID" value="NZ_JBHLVV010000067.1"/>
</dbReference>
<proteinExistence type="predicted"/>
<dbReference type="PANTHER" id="PTHR23416">
    <property type="entry name" value="SIALIC ACID SYNTHASE-RELATED"/>
    <property type="match status" value="1"/>
</dbReference>
<dbReference type="InterPro" id="IPR001451">
    <property type="entry name" value="Hexapep"/>
</dbReference>
<dbReference type="SUPFAM" id="SSF51161">
    <property type="entry name" value="Trimeric LpxA-like enzymes"/>
    <property type="match status" value="1"/>
</dbReference>
<evidence type="ECO:0000313" key="1">
    <source>
        <dbReference type="EMBL" id="REC73254.1"/>
    </source>
</evidence>
<accession>A0A3D9D5J7</accession>
<keyword evidence="1" id="KW-0012">Acyltransferase</keyword>
<comment type="caution">
    <text evidence="1">The sequence shown here is derived from an EMBL/GenBank/DDBJ whole genome shotgun (WGS) entry which is preliminary data.</text>
</comment>
<reference evidence="1 2" key="1">
    <citation type="journal article" date="2006" name="Int. J. Syst. Evol. Microbiol.">
        <title>Chryseobacterium hispanicum sp. nov., isolated from the drinking water distribution system of Sevilla, Spain.</title>
        <authorList>
            <person name="Gallego V."/>
            <person name="Garcia M.T."/>
            <person name="Ventosa A."/>
        </authorList>
    </citation>
    <scope>NUCLEOTIDE SEQUENCE [LARGE SCALE GENOMIC DNA]</scope>
    <source>
        <strain evidence="1 2">KCTC 22104</strain>
    </source>
</reference>
<keyword evidence="2" id="KW-1185">Reference proteome</keyword>
<dbReference type="CDD" id="cd04647">
    <property type="entry name" value="LbH_MAT_like"/>
    <property type="match status" value="1"/>
</dbReference>
<dbReference type="GO" id="GO:0016746">
    <property type="term" value="F:acyltransferase activity"/>
    <property type="evidence" value="ECO:0007669"/>
    <property type="project" value="UniProtKB-KW"/>
</dbReference>
<dbReference type="OrthoDB" id="9812571at2"/>
<gene>
    <name evidence="1" type="ORF">DRF58_00430</name>
</gene>